<protein>
    <submittedName>
        <fullName evidence="1">Uncharacterized protein</fullName>
    </submittedName>
</protein>
<gene>
    <name evidence="1" type="ORF">E3N88_22921</name>
</gene>
<evidence type="ECO:0000313" key="2">
    <source>
        <dbReference type="Proteomes" id="UP000326396"/>
    </source>
</evidence>
<keyword evidence="2" id="KW-1185">Reference proteome</keyword>
<dbReference type="Proteomes" id="UP000326396">
    <property type="component" value="Linkage Group LG2"/>
</dbReference>
<proteinExistence type="predicted"/>
<name>A0A5N6NDJ4_9ASTR</name>
<accession>A0A5N6NDJ4</accession>
<dbReference type="AlphaFoldDB" id="A0A5N6NDJ4"/>
<sequence length="100" mass="11224">MLVERVGLHWRDSAWDYVGIMISMYDCWGWGMGCSSFWEIQDTGFQWVLRGLGGLGYVALLGVGPWAGDSDVMDCACVDQFNVSMADLVDKNAEFEEEKV</sequence>
<reference evidence="1 2" key="1">
    <citation type="submission" date="2019-05" db="EMBL/GenBank/DDBJ databases">
        <title>Mikania micrantha, genome provides insights into the molecular mechanism of rapid growth.</title>
        <authorList>
            <person name="Liu B."/>
        </authorList>
    </citation>
    <scope>NUCLEOTIDE SEQUENCE [LARGE SCALE GENOMIC DNA]</scope>
    <source>
        <strain evidence="1">NLD-2019</strain>
        <tissue evidence="1">Leaf</tissue>
    </source>
</reference>
<organism evidence="1 2">
    <name type="scientific">Mikania micrantha</name>
    <name type="common">bitter vine</name>
    <dbReference type="NCBI Taxonomy" id="192012"/>
    <lineage>
        <taxon>Eukaryota</taxon>
        <taxon>Viridiplantae</taxon>
        <taxon>Streptophyta</taxon>
        <taxon>Embryophyta</taxon>
        <taxon>Tracheophyta</taxon>
        <taxon>Spermatophyta</taxon>
        <taxon>Magnoliopsida</taxon>
        <taxon>eudicotyledons</taxon>
        <taxon>Gunneridae</taxon>
        <taxon>Pentapetalae</taxon>
        <taxon>asterids</taxon>
        <taxon>campanulids</taxon>
        <taxon>Asterales</taxon>
        <taxon>Asteraceae</taxon>
        <taxon>Asteroideae</taxon>
        <taxon>Heliantheae alliance</taxon>
        <taxon>Eupatorieae</taxon>
        <taxon>Mikania</taxon>
    </lineage>
</organism>
<dbReference type="EMBL" id="SZYD01000012">
    <property type="protein sequence ID" value="KAD4585320.1"/>
    <property type="molecule type" value="Genomic_DNA"/>
</dbReference>
<evidence type="ECO:0000313" key="1">
    <source>
        <dbReference type="EMBL" id="KAD4585320.1"/>
    </source>
</evidence>
<comment type="caution">
    <text evidence="1">The sequence shown here is derived from an EMBL/GenBank/DDBJ whole genome shotgun (WGS) entry which is preliminary data.</text>
</comment>